<evidence type="ECO:0000259" key="1">
    <source>
        <dbReference type="Pfam" id="PF00462"/>
    </source>
</evidence>
<feature type="domain" description="Glutaredoxin" evidence="1">
    <location>
        <begin position="12"/>
        <end position="70"/>
    </location>
</feature>
<organism evidence="2 3">
    <name type="scientific">Ilumatobacter coccineus</name>
    <dbReference type="NCBI Taxonomy" id="467094"/>
    <lineage>
        <taxon>Bacteria</taxon>
        <taxon>Bacillati</taxon>
        <taxon>Actinomycetota</taxon>
        <taxon>Acidimicrobiia</taxon>
        <taxon>Acidimicrobiales</taxon>
        <taxon>Ilumatobacteraceae</taxon>
        <taxon>Ilumatobacter</taxon>
    </lineage>
</organism>
<evidence type="ECO:0000313" key="3">
    <source>
        <dbReference type="Proteomes" id="UP000230914"/>
    </source>
</evidence>
<dbReference type="InterPro" id="IPR051548">
    <property type="entry name" value="Grx-like_ET"/>
</dbReference>
<name>A0A2G6KI19_9ACTN</name>
<accession>A0A2G6KI19</accession>
<dbReference type="PROSITE" id="PS51354">
    <property type="entry name" value="GLUTAREDOXIN_2"/>
    <property type="match status" value="1"/>
</dbReference>
<sequence>MPAPTTPNKKRVLVFTTPTCSWCTKVKAYLREQHVPFREVDISRDPRAAKDLVRRTGQMGVPVVEINGRPIVGFDKPKINALLGLKSG</sequence>
<reference evidence="2 3" key="1">
    <citation type="submission" date="2017-10" db="EMBL/GenBank/DDBJ databases">
        <title>Novel microbial diversity and functional potential in the marine mammal oral microbiome.</title>
        <authorList>
            <person name="Dudek N.K."/>
            <person name="Sun C.L."/>
            <person name="Burstein D."/>
            <person name="Kantor R.S."/>
            <person name="Aliaga Goltsman D.S."/>
            <person name="Bik E.M."/>
            <person name="Thomas B.C."/>
            <person name="Banfield J.F."/>
            <person name="Relman D.A."/>
        </authorList>
    </citation>
    <scope>NUCLEOTIDE SEQUENCE [LARGE SCALE GENOMIC DNA]</scope>
    <source>
        <strain evidence="2">DOLJORAL78_61_10</strain>
    </source>
</reference>
<evidence type="ECO:0000313" key="2">
    <source>
        <dbReference type="EMBL" id="PIE34459.1"/>
    </source>
</evidence>
<dbReference type="InterPro" id="IPR011911">
    <property type="entry name" value="GlrX_YruB"/>
</dbReference>
<dbReference type="Proteomes" id="UP000230914">
    <property type="component" value="Unassembled WGS sequence"/>
</dbReference>
<dbReference type="SUPFAM" id="SSF52833">
    <property type="entry name" value="Thioredoxin-like"/>
    <property type="match status" value="1"/>
</dbReference>
<dbReference type="InterPro" id="IPR002109">
    <property type="entry name" value="Glutaredoxin"/>
</dbReference>
<dbReference type="InterPro" id="IPR036249">
    <property type="entry name" value="Thioredoxin-like_sf"/>
</dbReference>
<gene>
    <name evidence="2" type="ORF">CSA55_00910</name>
</gene>
<dbReference type="Gene3D" id="3.40.30.10">
    <property type="entry name" value="Glutaredoxin"/>
    <property type="match status" value="1"/>
</dbReference>
<dbReference type="PANTHER" id="PTHR34386">
    <property type="entry name" value="GLUTAREDOXIN"/>
    <property type="match status" value="1"/>
</dbReference>
<protein>
    <submittedName>
        <fullName evidence="2">NrdH-redoxin</fullName>
    </submittedName>
</protein>
<dbReference type="PANTHER" id="PTHR34386:SF1">
    <property type="entry name" value="GLUTAREDOXIN-LIKE PROTEIN NRDH"/>
    <property type="match status" value="1"/>
</dbReference>
<proteinExistence type="predicted"/>
<dbReference type="EMBL" id="PDSL01000019">
    <property type="protein sequence ID" value="PIE34459.1"/>
    <property type="molecule type" value="Genomic_DNA"/>
</dbReference>
<dbReference type="GO" id="GO:0045454">
    <property type="term" value="P:cell redox homeostasis"/>
    <property type="evidence" value="ECO:0007669"/>
    <property type="project" value="TreeGrafter"/>
</dbReference>
<dbReference type="CDD" id="cd02976">
    <property type="entry name" value="NrdH"/>
    <property type="match status" value="1"/>
</dbReference>
<dbReference type="AlphaFoldDB" id="A0A2G6KI19"/>
<dbReference type="GO" id="GO:0009055">
    <property type="term" value="F:electron transfer activity"/>
    <property type="evidence" value="ECO:0007669"/>
    <property type="project" value="TreeGrafter"/>
</dbReference>
<comment type="caution">
    <text evidence="2">The sequence shown here is derived from an EMBL/GenBank/DDBJ whole genome shotgun (WGS) entry which is preliminary data.</text>
</comment>
<dbReference type="NCBIfam" id="TIGR02196">
    <property type="entry name" value="GlrX_YruB"/>
    <property type="match status" value="1"/>
</dbReference>
<dbReference type="Pfam" id="PF00462">
    <property type="entry name" value="Glutaredoxin"/>
    <property type="match status" value="1"/>
</dbReference>